<accession>A0ABR2I3H0</accession>
<sequence>MAYNQGGGAYQNLPPWQPGMPGTGYQGQLGPDHNIAGQGIALPPMGYNQYGTGFYPGPGNNPAYMQPAWPGGPSQFGPSYWGPGAPGGGGGYGGDRC</sequence>
<protein>
    <submittedName>
        <fullName evidence="2">Uncharacterized protein</fullName>
    </submittedName>
</protein>
<evidence type="ECO:0000313" key="3">
    <source>
        <dbReference type="Proteomes" id="UP001390339"/>
    </source>
</evidence>
<name>A0ABR2I3H0_9PEZI</name>
<proteinExistence type="predicted"/>
<organism evidence="2 3">
    <name type="scientific">Apiospora arundinis</name>
    <dbReference type="NCBI Taxonomy" id="335852"/>
    <lineage>
        <taxon>Eukaryota</taxon>
        <taxon>Fungi</taxon>
        <taxon>Dikarya</taxon>
        <taxon>Ascomycota</taxon>
        <taxon>Pezizomycotina</taxon>
        <taxon>Sordariomycetes</taxon>
        <taxon>Xylariomycetidae</taxon>
        <taxon>Amphisphaeriales</taxon>
        <taxon>Apiosporaceae</taxon>
        <taxon>Apiospora</taxon>
    </lineage>
</organism>
<feature type="compositionally biased region" description="Gly residues" evidence="1">
    <location>
        <begin position="84"/>
        <end position="97"/>
    </location>
</feature>
<gene>
    <name evidence="2" type="ORF">PGQ11_012861</name>
</gene>
<feature type="region of interest" description="Disordered" evidence="1">
    <location>
        <begin position="75"/>
        <end position="97"/>
    </location>
</feature>
<dbReference type="EMBL" id="JAPCWZ010000007">
    <property type="protein sequence ID" value="KAK8856949.1"/>
    <property type="molecule type" value="Genomic_DNA"/>
</dbReference>
<keyword evidence="3" id="KW-1185">Reference proteome</keyword>
<reference evidence="2 3" key="1">
    <citation type="journal article" date="2024" name="IMA Fungus">
        <title>Apiospora arundinis, a panoply of carbohydrate-active enzymes and secondary metabolites.</title>
        <authorList>
            <person name="Sorensen T."/>
            <person name="Petersen C."/>
            <person name="Muurmann A.T."/>
            <person name="Christiansen J.V."/>
            <person name="Brundto M.L."/>
            <person name="Overgaard C.K."/>
            <person name="Boysen A.T."/>
            <person name="Wollenberg R.D."/>
            <person name="Larsen T.O."/>
            <person name="Sorensen J.L."/>
            <person name="Nielsen K.L."/>
            <person name="Sondergaard T.E."/>
        </authorList>
    </citation>
    <scope>NUCLEOTIDE SEQUENCE [LARGE SCALE GENOMIC DNA]</scope>
    <source>
        <strain evidence="2 3">AAU 773</strain>
    </source>
</reference>
<evidence type="ECO:0000313" key="2">
    <source>
        <dbReference type="EMBL" id="KAK8856949.1"/>
    </source>
</evidence>
<feature type="region of interest" description="Disordered" evidence="1">
    <location>
        <begin position="1"/>
        <end position="37"/>
    </location>
</feature>
<comment type="caution">
    <text evidence="2">The sequence shown here is derived from an EMBL/GenBank/DDBJ whole genome shotgun (WGS) entry which is preliminary data.</text>
</comment>
<evidence type="ECO:0000256" key="1">
    <source>
        <dbReference type="SAM" id="MobiDB-lite"/>
    </source>
</evidence>
<dbReference type="Proteomes" id="UP001390339">
    <property type="component" value="Unassembled WGS sequence"/>
</dbReference>